<reference evidence="2" key="1">
    <citation type="journal article" date="2013" name="Genome Announc.">
        <title>Draft genome sequence of the basidiomycetous yeast-like fungus Pseudozyma hubeiensis SY62, which produces an abundant amount of the biosurfactant mannosylerythritol lipids.</title>
        <authorList>
            <person name="Konishi M."/>
            <person name="Hatada Y."/>
            <person name="Horiuchi J."/>
        </authorList>
    </citation>
    <scope>NUCLEOTIDE SEQUENCE [LARGE SCALE GENOMIC DNA]</scope>
    <source>
        <strain evidence="2">SY62</strain>
    </source>
</reference>
<dbReference type="RefSeq" id="XP_012192579.1">
    <property type="nucleotide sequence ID" value="XM_012337189.1"/>
</dbReference>
<dbReference type="EMBL" id="DF238822">
    <property type="protein sequence ID" value="GAC98992.1"/>
    <property type="molecule type" value="Genomic_DNA"/>
</dbReference>
<dbReference type="GeneID" id="24111858"/>
<sequence>MGFCACIDIGAELSAFSVLVSRRWEGFAGKPLPSKVPRTAVPPPLSCFLRPAGNTGLAVRSSHFAVLPKPLSPHGDAPPVEWLSAVECGRETYRMTAPIAPSRVGLSSRPASIISSVPSVPPPC</sequence>
<proteinExistence type="predicted"/>
<keyword evidence="2" id="KW-1185">Reference proteome</keyword>
<name>R9PCN1_PSEHS</name>
<accession>R9PCN1</accession>
<gene>
    <name evidence="1" type="ORF">PHSY_006589</name>
</gene>
<dbReference type="OrthoDB" id="10566239at2759"/>
<evidence type="ECO:0000313" key="1">
    <source>
        <dbReference type="EMBL" id="GAC98992.1"/>
    </source>
</evidence>
<organism evidence="1 2">
    <name type="scientific">Pseudozyma hubeiensis (strain SY62)</name>
    <name type="common">Yeast</name>
    <dbReference type="NCBI Taxonomy" id="1305764"/>
    <lineage>
        <taxon>Eukaryota</taxon>
        <taxon>Fungi</taxon>
        <taxon>Dikarya</taxon>
        <taxon>Basidiomycota</taxon>
        <taxon>Ustilaginomycotina</taxon>
        <taxon>Ustilaginomycetes</taxon>
        <taxon>Ustilaginales</taxon>
        <taxon>Ustilaginaceae</taxon>
        <taxon>Pseudozyma</taxon>
    </lineage>
</organism>
<dbReference type="HOGENOM" id="CLU_2004908_0_0_1"/>
<dbReference type="Proteomes" id="UP000014071">
    <property type="component" value="Unassembled WGS sequence"/>
</dbReference>
<evidence type="ECO:0000313" key="2">
    <source>
        <dbReference type="Proteomes" id="UP000014071"/>
    </source>
</evidence>
<dbReference type="AlphaFoldDB" id="R9PCN1"/>
<protein>
    <submittedName>
        <fullName evidence="1">INO80-like protein</fullName>
    </submittedName>
</protein>